<keyword evidence="1" id="KW-0472">Membrane</keyword>
<feature type="transmembrane region" description="Helical" evidence="1">
    <location>
        <begin position="30"/>
        <end position="52"/>
    </location>
</feature>
<keyword evidence="1" id="KW-1133">Transmembrane helix</keyword>
<dbReference type="Proteomes" id="UP000228767">
    <property type="component" value="Unassembled WGS sequence"/>
</dbReference>
<dbReference type="AlphaFoldDB" id="A0A2H0REV9"/>
<evidence type="ECO:0000313" key="3">
    <source>
        <dbReference type="Proteomes" id="UP000228767"/>
    </source>
</evidence>
<evidence type="ECO:0000313" key="2">
    <source>
        <dbReference type="EMBL" id="PIR44926.1"/>
    </source>
</evidence>
<proteinExistence type="predicted"/>
<evidence type="ECO:0000256" key="1">
    <source>
        <dbReference type="SAM" id="Phobius"/>
    </source>
</evidence>
<gene>
    <name evidence="2" type="ORF">COV10_02135</name>
</gene>
<accession>A0A2H0REV9</accession>
<organism evidence="2 3">
    <name type="scientific">Candidatus Vogelbacteria bacterium CG10_big_fil_rev_8_21_14_0_10_51_16</name>
    <dbReference type="NCBI Taxonomy" id="1975045"/>
    <lineage>
        <taxon>Bacteria</taxon>
        <taxon>Candidatus Vogeliibacteriota</taxon>
    </lineage>
</organism>
<protein>
    <submittedName>
        <fullName evidence="2">Uncharacterized protein</fullName>
    </submittedName>
</protein>
<keyword evidence="1" id="KW-0812">Transmembrane</keyword>
<dbReference type="EMBL" id="PCYI01000015">
    <property type="protein sequence ID" value="PIR44926.1"/>
    <property type="molecule type" value="Genomic_DNA"/>
</dbReference>
<name>A0A2H0REV9_9BACT</name>
<sequence length="213" mass="23181">MAEIQTSFIPKKSLGSGGGPARAGAKPVGLLLLLSILIFLTAALVHGGAFLYEKQLQSSIAGKKEQLSRAEEAFDPGFLELLDRLATKINILQGPPGSTAGGLLGRHVSLIPFLNYLERTTLPTVRFRTFRLVALPGGMADLKMTGLAENYSSVALQSAEYTRRDSPQYYRDIVFTDLNLDQLGKVTFNFSASVDPFLLSYHEAVKFANQTNI</sequence>
<reference evidence="2 3" key="1">
    <citation type="submission" date="2017-09" db="EMBL/GenBank/DDBJ databases">
        <title>Depth-based differentiation of microbial function through sediment-hosted aquifers and enrichment of novel symbionts in the deep terrestrial subsurface.</title>
        <authorList>
            <person name="Probst A.J."/>
            <person name="Ladd B."/>
            <person name="Jarett J.K."/>
            <person name="Geller-Mcgrath D.E."/>
            <person name="Sieber C.M."/>
            <person name="Emerson J.B."/>
            <person name="Anantharaman K."/>
            <person name="Thomas B.C."/>
            <person name="Malmstrom R."/>
            <person name="Stieglmeier M."/>
            <person name="Klingl A."/>
            <person name="Woyke T."/>
            <person name="Ryan C.M."/>
            <person name="Banfield J.F."/>
        </authorList>
    </citation>
    <scope>NUCLEOTIDE SEQUENCE [LARGE SCALE GENOMIC DNA]</scope>
    <source>
        <strain evidence="2">CG10_big_fil_rev_8_21_14_0_10_51_16</strain>
    </source>
</reference>
<comment type="caution">
    <text evidence="2">The sequence shown here is derived from an EMBL/GenBank/DDBJ whole genome shotgun (WGS) entry which is preliminary data.</text>
</comment>